<dbReference type="InterPro" id="IPR002105">
    <property type="entry name" value="Dockerin_1_rpt"/>
</dbReference>
<evidence type="ECO:0000313" key="3">
    <source>
        <dbReference type="EMBL" id="AYE34008.1"/>
    </source>
</evidence>
<dbReference type="Pfam" id="PF01832">
    <property type="entry name" value="Glucosaminidase"/>
    <property type="match status" value="1"/>
</dbReference>
<reference evidence="3 5" key="1">
    <citation type="submission" date="2017-09" db="EMBL/GenBank/DDBJ databases">
        <authorList>
            <person name="Thomas P."/>
            <person name="Seyboldt C."/>
        </authorList>
    </citation>
    <scope>NUCLEOTIDE SEQUENCE [LARGE SCALE GENOMIC DNA]</scope>
    <source>
        <strain evidence="3 5">DSM 7534</strain>
    </source>
</reference>
<sequence length="584" mass="66531">MRKLRNFLIIMLCLVILLPSLEALAEDKSEKNLEVALDYGDGNYKSVYKIIDPEEAIKEAIKLEEDTKKKGSIIPVVIIEDGKVIYSTNFMAKIWKHIKGKPQGILTCKVNIYSDSALTKKFANMNQGYIEDVPIIEDIGTAAKVQINGYNGWINKNKNSDDYDLVKIPITEATNPSYYFSRNGILYHFISYDLSDKEEAGYSIKIGKAPSYFEEGIHYYSYDGIYFYKGNTVLQGLSKLITDLRNNTKNHSINAKTPYYSYFQYLPFRTKTSYTAEELNLYITNNTIEKSKLRGIGKVLIECQNKYGVNPLLILGIAMNESYLGTSYMAINKNNLFNIQSNEFGVTGDKDSFSNIEECVREFAKNYISRGYIDPADKRYFGGYLGNKALGMNAKYSLDPFFGEKVAENIFNIDRTLSNGKFRDYDGYQLALYKGSNNMLNSKGELLYKINSSVNELGGKVGNIVALTYRELNEKSKYEVFPERTTPIYYAGKSKQYSGNYNWKDRGFLNAQNIEFINTPSTPFIPGYKKTDVNKDGEVDIEDLARVSLQYNKSSSDKAFKKYLDLNRDGIIDIFDLIQVSKNM</sequence>
<dbReference type="Pfam" id="PF00404">
    <property type="entry name" value="Dockerin_1"/>
    <property type="match status" value="1"/>
</dbReference>
<dbReference type="InterPro" id="IPR002901">
    <property type="entry name" value="MGlyc_endo_b_GlcNAc-like_dom"/>
</dbReference>
<organism evidence="3 5">
    <name type="scientific">Clostridium septicum</name>
    <dbReference type="NCBI Taxonomy" id="1504"/>
    <lineage>
        <taxon>Bacteria</taxon>
        <taxon>Bacillati</taxon>
        <taxon>Bacillota</taxon>
        <taxon>Clostridia</taxon>
        <taxon>Eubacteriales</taxon>
        <taxon>Clostridiaceae</taxon>
        <taxon>Clostridium</taxon>
    </lineage>
</organism>
<feature type="chain" id="PRO_5040149036" evidence="1">
    <location>
        <begin position="26"/>
        <end position="584"/>
    </location>
</feature>
<evidence type="ECO:0000256" key="1">
    <source>
        <dbReference type="SAM" id="SignalP"/>
    </source>
</evidence>
<dbReference type="InterPro" id="IPR018247">
    <property type="entry name" value="EF_Hand_1_Ca_BS"/>
</dbReference>
<dbReference type="PROSITE" id="PS51766">
    <property type="entry name" value="DOCKERIN"/>
    <property type="match status" value="1"/>
</dbReference>
<evidence type="ECO:0000313" key="5">
    <source>
        <dbReference type="Proteomes" id="UP000280586"/>
    </source>
</evidence>
<keyword evidence="1" id="KW-0732">Signal</keyword>
<keyword evidence="6" id="KW-1185">Reference proteome</keyword>
<dbReference type="KEGG" id="csep:CP523_05770"/>
<evidence type="ECO:0000259" key="2">
    <source>
        <dbReference type="PROSITE" id="PS51766"/>
    </source>
</evidence>
<dbReference type="CDD" id="cd14254">
    <property type="entry name" value="Dockerin_II"/>
    <property type="match status" value="1"/>
</dbReference>
<dbReference type="InterPro" id="IPR036439">
    <property type="entry name" value="Dockerin_dom_sf"/>
</dbReference>
<dbReference type="GeneID" id="303560179"/>
<dbReference type="EMBL" id="CP099799">
    <property type="protein sequence ID" value="USS00587.1"/>
    <property type="molecule type" value="Genomic_DNA"/>
</dbReference>
<dbReference type="GO" id="GO:0004040">
    <property type="term" value="F:amidase activity"/>
    <property type="evidence" value="ECO:0007669"/>
    <property type="project" value="InterPro"/>
</dbReference>
<dbReference type="OrthoDB" id="9816557at2"/>
<proteinExistence type="predicted"/>
<gene>
    <name evidence="3" type="ORF">CP523_05770</name>
    <name evidence="4" type="ORF">NH397_14045</name>
</gene>
<dbReference type="GO" id="GO:0000272">
    <property type="term" value="P:polysaccharide catabolic process"/>
    <property type="evidence" value="ECO:0007669"/>
    <property type="project" value="InterPro"/>
</dbReference>
<dbReference type="Proteomes" id="UP001055437">
    <property type="component" value="Chromosome"/>
</dbReference>
<dbReference type="RefSeq" id="WP_066674950.1">
    <property type="nucleotide sequence ID" value="NZ_CABMIZ010000007.1"/>
</dbReference>
<evidence type="ECO:0000313" key="6">
    <source>
        <dbReference type="Proteomes" id="UP001055437"/>
    </source>
</evidence>
<dbReference type="Gene3D" id="1.10.1330.10">
    <property type="entry name" value="Dockerin domain"/>
    <property type="match status" value="1"/>
</dbReference>
<reference evidence="4" key="2">
    <citation type="submission" date="2022-06" db="EMBL/GenBank/DDBJ databases">
        <authorList>
            <person name="Holder M.E."/>
            <person name="Ajami N.J."/>
            <person name="Petrosino J.F."/>
        </authorList>
    </citation>
    <scope>NUCLEOTIDE SEQUENCE</scope>
    <source>
        <strain evidence="4">RMA 8861</strain>
    </source>
</reference>
<feature type="signal peptide" evidence="1">
    <location>
        <begin position="1"/>
        <end position="25"/>
    </location>
</feature>
<protein>
    <submittedName>
        <fullName evidence="4">Glucosaminidase domain-containing protein</fullName>
    </submittedName>
</protein>
<dbReference type="EMBL" id="CP023671">
    <property type="protein sequence ID" value="AYE34008.1"/>
    <property type="molecule type" value="Genomic_DNA"/>
</dbReference>
<dbReference type="InterPro" id="IPR016134">
    <property type="entry name" value="Dockerin_dom"/>
</dbReference>
<evidence type="ECO:0000313" key="4">
    <source>
        <dbReference type="EMBL" id="USS00587.1"/>
    </source>
</evidence>
<name>A0A9N7JKA1_CLOSE</name>
<dbReference type="Gene3D" id="1.10.530.10">
    <property type="match status" value="1"/>
</dbReference>
<dbReference type="SUPFAM" id="SSF63446">
    <property type="entry name" value="Type I dockerin domain"/>
    <property type="match status" value="1"/>
</dbReference>
<dbReference type="Proteomes" id="UP000280586">
    <property type="component" value="Chromosome"/>
</dbReference>
<accession>A0A9N7JKA1</accession>
<feature type="domain" description="Dockerin" evidence="2">
    <location>
        <begin position="526"/>
        <end position="584"/>
    </location>
</feature>
<dbReference type="SMART" id="SM00047">
    <property type="entry name" value="LYZ2"/>
    <property type="match status" value="1"/>
</dbReference>
<dbReference type="PROSITE" id="PS00018">
    <property type="entry name" value="EF_HAND_1"/>
    <property type="match status" value="1"/>
</dbReference>
<dbReference type="GO" id="GO:0004553">
    <property type="term" value="F:hydrolase activity, hydrolyzing O-glycosyl compounds"/>
    <property type="evidence" value="ECO:0007669"/>
    <property type="project" value="InterPro"/>
</dbReference>
<dbReference type="AlphaFoldDB" id="A0A9N7JKA1"/>